<dbReference type="OrthoDB" id="443924at2759"/>
<evidence type="ECO:0000256" key="2">
    <source>
        <dbReference type="SAM" id="SignalP"/>
    </source>
</evidence>
<reference evidence="3" key="1">
    <citation type="submission" date="2021-02" db="EMBL/GenBank/DDBJ databases">
        <authorList>
            <person name="Dougan E. K."/>
            <person name="Rhodes N."/>
            <person name="Thang M."/>
            <person name="Chan C."/>
        </authorList>
    </citation>
    <scope>NUCLEOTIDE SEQUENCE</scope>
</reference>
<comment type="caution">
    <text evidence="3">The sequence shown here is derived from an EMBL/GenBank/DDBJ whole genome shotgun (WGS) entry which is preliminary data.</text>
</comment>
<keyword evidence="2" id="KW-0732">Signal</keyword>
<feature type="signal peptide" evidence="2">
    <location>
        <begin position="1"/>
        <end position="17"/>
    </location>
</feature>
<dbReference type="EMBL" id="CAJNNV010000312">
    <property type="protein sequence ID" value="CAE8582167.1"/>
    <property type="molecule type" value="Genomic_DNA"/>
</dbReference>
<evidence type="ECO:0000313" key="4">
    <source>
        <dbReference type="Proteomes" id="UP000654075"/>
    </source>
</evidence>
<keyword evidence="4" id="KW-1185">Reference proteome</keyword>
<feature type="transmembrane region" description="Helical" evidence="1">
    <location>
        <begin position="80"/>
        <end position="102"/>
    </location>
</feature>
<protein>
    <submittedName>
        <fullName evidence="3">Uncharacterized protein</fullName>
    </submittedName>
</protein>
<keyword evidence="1" id="KW-0472">Membrane</keyword>
<evidence type="ECO:0000256" key="1">
    <source>
        <dbReference type="SAM" id="Phobius"/>
    </source>
</evidence>
<organism evidence="3 4">
    <name type="scientific">Polarella glacialis</name>
    <name type="common">Dinoflagellate</name>
    <dbReference type="NCBI Taxonomy" id="89957"/>
    <lineage>
        <taxon>Eukaryota</taxon>
        <taxon>Sar</taxon>
        <taxon>Alveolata</taxon>
        <taxon>Dinophyceae</taxon>
        <taxon>Suessiales</taxon>
        <taxon>Suessiaceae</taxon>
        <taxon>Polarella</taxon>
    </lineage>
</organism>
<feature type="chain" id="PRO_5032288156" evidence="2">
    <location>
        <begin position="18"/>
        <end position="110"/>
    </location>
</feature>
<name>A0A813D3Q5_POLGL</name>
<sequence>MAHRRPVLPAVLTLALAAALVLIAAPSAFVTGPATALRALAVTELAEQRAPADAGSMALGAATGLLIAQPAHATMLYDEILPYAGATTGAILWGLVLGFVLLRLQEAFPE</sequence>
<proteinExistence type="predicted"/>
<gene>
    <name evidence="3" type="ORF">PGLA1383_LOCUS1168</name>
</gene>
<dbReference type="AlphaFoldDB" id="A0A813D3Q5"/>
<keyword evidence="1" id="KW-1133">Transmembrane helix</keyword>
<dbReference type="Proteomes" id="UP000654075">
    <property type="component" value="Unassembled WGS sequence"/>
</dbReference>
<accession>A0A813D3Q5</accession>
<evidence type="ECO:0000313" key="3">
    <source>
        <dbReference type="EMBL" id="CAE8582167.1"/>
    </source>
</evidence>
<keyword evidence="1" id="KW-0812">Transmembrane</keyword>